<dbReference type="PRINTS" id="PR00109">
    <property type="entry name" value="TYRKINASE"/>
</dbReference>
<dbReference type="AlphaFoldDB" id="A0A139AUQ3"/>
<dbReference type="InterPro" id="IPR051681">
    <property type="entry name" value="Ser/Thr_Kinases-Pseudokinases"/>
</dbReference>
<dbReference type="OrthoDB" id="5581784at2759"/>
<feature type="region of interest" description="Disordered" evidence="2">
    <location>
        <begin position="595"/>
        <end position="615"/>
    </location>
</feature>
<feature type="compositionally biased region" description="Low complexity" evidence="2">
    <location>
        <begin position="506"/>
        <end position="519"/>
    </location>
</feature>
<dbReference type="Gene3D" id="1.10.510.10">
    <property type="entry name" value="Transferase(Phosphotransferase) domain 1"/>
    <property type="match status" value="1"/>
</dbReference>
<protein>
    <submittedName>
        <fullName evidence="4">Kinase-like protein</fullName>
    </submittedName>
</protein>
<evidence type="ECO:0000256" key="1">
    <source>
        <dbReference type="PROSITE-ProRule" id="PRU10141"/>
    </source>
</evidence>
<reference evidence="4 5" key="1">
    <citation type="journal article" date="2015" name="Genome Biol. Evol.">
        <title>Phylogenomic analyses indicate that early fungi evolved digesting cell walls of algal ancestors of land plants.</title>
        <authorList>
            <person name="Chang Y."/>
            <person name="Wang S."/>
            <person name="Sekimoto S."/>
            <person name="Aerts A.L."/>
            <person name="Choi C."/>
            <person name="Clum A."/>
            <person name="LaButti K.M."/>
            <person name="Lindquist E.A."/>
            <person name="Yee Ngan C."/>
            <person name="Ohm R.A."/>
            <person name="Salamov A.A."/>
            <person name="Grigoriev I.V."/>
            <person name="Spatafora J.W."/>
            <person name="Berbee M.L."/>
        </authorList>
    </citation>
    <scope>NUCLEOTIDE SEQUENCE [LARGE SCALE GENOMIC DNA]</scope>
    <source>
        <strain evidence="4 5">JEL478</strain>
    </source>
</reference>
<evidence type="ECO:0000313" key="5">
    <source>
        <dbReference type="Proteomes" id="UP000070544"/>
    </source>
</evidence>
<dbReference type="SUPFAM" id="SSF56112">
    <property type="entry name" value="Protein kinase-like (PK-like)"/>
    <property type="match status" value="1"/>
</dbReference>
<dbReference type="Proteomes" id="UP000070544">
    <property type="component" value="Unassembled WGS sequence"/>
</dbReference>
<dbReference type="STRING" id="1344416.A0A139AUQ3"/>
<feature type="region of interest" description="Disordered" evidence="2">
    <location>
        <begin position="341"/>
        <end position="361"/>
    </location>
</feature>
<feature type="domain" description="Protein kinase" evidence="3">
    <location>
        <begin position="76"/>
        <end position="348"/>
    </location>
</feature>
<feature type="region of interest" description="Disordered" evidence="2">
    <location>
        <begin position="470"/>
        <end position="538"/>
    </location>
</feature>
<dbReference type="InterPro" id="IPR036028">
    <property type="entry name" value="SH3-like_dom_sf"/>
</dbReference>
<dbReference type="PROSITE" id="PS50011">
    <property type="entry name" value="PROTEIN_KINASE_DOM"/>
    <property type="match status" value="1"/>
</dbReference>
<dbReference type="Pfam" id="PF07714">
    <property type="entry name" value="PK_Tyr_Ser-Thr"/>
    <property type="match status" value="1"/>
</dbReference>
<dbReference type="Gene3D" id="2.30.30.40">
    <property type="entry name" value="SH3 Domains"/>
    <property type="match status" value="1"/>
</dbReference>
<evidence type="ECO:0000259" key="3">
    <source>
        <dbReference type="PROSITE" id="PS50011"/>
    </source>
</evidence>
<feature type="binding site" evidence="1">
    <location>
        <position position="106"/>
    </location>
    <ligand>
        <name>ATP</name>
        <dbReference type="ChEBI" id="CHEBI:30616"/>
    </ligand>
</feature>
<dbReference type="PANTHER" id="PTHR44329">
    <property type="entry name" value="SERINE/THREONINE-PROTEIN KINASE TNNI3K-RELATED"/>
    <property type="match status" value="1"/>
</dbReference>
<feature type="compositionally biased region" description="Low complexity" evidence="2">
    <location>
        <begin position="485"/>
        <end position="495"/>
    </location>
</feature>
<keyword evidence="1" id="KW-0547">Nucleotide-binding</keyword>
<keyword evidence="5" id="KW-1185">Reference proteome</keyword>
<dbReference type="GO" id="GO:0005524">
    <property type="term" value="F:ATP binding"/>
    <property type="evidence" value="ECO:0007669"/>
    <property type="project" value="UniProtKB-UniRule"/>
</dbReference>
<evidence type="ECO:0000256" key="2">
    <source>
        <dbReference type="SAM" id="MobiDB-lite"/>
    </source>
</evidence>
<accession>A0A139AUQ3</accession>
<keyword evidence="4" id="KW-0808">Transferase</keyword>
<name>A0A139AUQ3_GONPJ</name>
<keyword evidence="4" id="KW-0418">Kinase</keyword>
<dbReference type="InterPro" id="IPR001245">
    <property type="entry name" value="Ser-Thr/Tyr_kinase_cat_dom"/>
</dbReference>
<feature type="compositionally biased region" description="Polar residues" evidence="2">
    <location>
        <begin position="605"/>
        <end position="615"/>
    </location>
</feature>
<feature type="compositionally biased region" description="Basic and acidic residues" evidence="2">
    <location>
        <begin position="346"/>
        <end position="358"/>
    </location>
</feature>
<evidence type="ECO:0000313" key="4">
    <source>
        <dbReference type="EMBL" id="KXS20470.1"/>
    </source>
</evidence>
<keyword evidence="1" id="KW-0067">ATP-binding</keyword>
<dbReference type="InterPro" id="IPR000719">
    <property type="entry name" value="Prot_kinase_dom"/>
</dbReference>
<sequence length="615" mass="67722">MHCDLQLDISLWEAEDAADVQADMHDFNMYLETLEPADRELLRHIESLLDNTSSHLGKQPLKMPGQPPWCLNPQTVLVERYVGGGSFGEVYKGFCKGAPRPVCVKKLNIGRREVDFDDLSGEIESWARLHHPNVMTLRGGCLDTERPFLLSDLCRNGNLSDYLRSHPDTDKIELISHVAQGISFLHRRGIVHGSLTSSNVLITDAGHAAVADWGFVRLRALTSRRSGKPDPRRLVAIPPERLAAAGDEPTQSGDAYAFAMLCYEIWSRKVPFDGVPAYALVYHVVKQGHRPHIDELPLPPALRVLIHRCWHQDPSMRPTFSYIVTELEQIKTSLRAAPSPGLSAHDFARDSNGKRLDSESSSITIADRQTSITLRSDTDSMKKSHAMNDRVHPFYKSIAESQGIFNMKNVPYRGRHLLVEESFELRVEGELSLTAGSMVAPVEVSFDGWVEGLSLETGEYGRFPADCLRLPGATPRKGDTRSVGSSLSARSAPASPHRRSGIWTLGGQSPQRSAAAQSARRGDHPASPRPVSRLSVFERARPTTPSTIASGHHHHMGDRSVSRQSFADRVSISSSVGSGVKVVWGGIKTLFKAKPKDKRGFPASVSRTGSVGSRP</sequence>
<dbReference type="GO" id="GO:0004674">
    <property type="term" value="F:protein serine/threonine kinase activity"/>
    <property type="evidence" value="ECO:0007669"/>
    <property type="project" value="TreeGrafter"/>
</dbReference>
<organism evidence="4 5">
    <name type="scientific">Gonapodya prolifera (strain JEL478)</name>
    <name type="common">Monoblepharis prolifera</name>
    <dbReference type="NCBI Taxonomy" id="1344416"/>
    <lineage>
        <taxon>Eukaryota</taxon>
        <taxon>Fungi</taxon>
        <taxon>Fungi incertae sedis</taxon>
        <taxon>Chytridiomycota</taxon>
        <taxon>Chytridiomycota incertae sedis</taxon>
        <taxon>Monoblepharidomycetes</taxon>
        <taxon>Monoblepharidales</taxon>
        <taxon>Gonapodyaceae</taxon>
        <taxon>Gonapodya</taxon>
    </lineage>
</organism>
<dbReference type="InterPro" id="IPR011009">
    <property type="entry name" value="Kinase-like_dom_sf"/>
</dbReference>
<dbReference type="InterPro" id="IPR017441">
    <property type="entry name" value="Protein_kinase_ATP_BS"/>
</dbReference>
<dbReference type="SUPFAM" id="SSF50044">
    <property type="entry name" value="SH3-domain"/>
    <property type="match status" value="1"/>
</dbReference>
<gene>
    <name evidence="4" type="ORF">M427DRAFT_131279</name>
</gene>
<proteinExistence type="predicted"/>
<dbReference type="EMBL" id="KQ965735">
    <property type="protein sequence ID" value="KXS20470.1"/>
    <property type="molecule type" value="Genomic_DNA"/>
</dbReference>
<dbReference type="PROSITE" id="PS00107">
    <property type="entry name" value="PROTEIN_KINASE_ATP"/>
    <property type="match status" value="1"/>
</dbReference>